<dbReference type="InterPro" id="IPR029465">
    <property type="entry name" value="ATPgrasp_TupA"/>
</dbReference>
<dbReference type="EMBL" id="CP101509">
    <property type="protein sequence ID" value="UTV30470.1"/>
    <property type="molecule type" value="Genomic_DNA"/>
</dbReference>
<organism evidence="1 2">
    <name type="scientific">Photobacterium atrarenae</name>
    <dbReference type="NCBI Taxonomy" id="865757"/>
    <lineage>
        <taxon>Bacteria</taxon>
        <taxon>Pseudomonadati</taxon>
        <taxon>Pseudomonadota</taxon>
        <taxon>Gammaproteobacteria</taxon>
        <taxon>Vibrionales</taxon>
        <taxon>Vibrionaceae</taxon>
        <taxon>Photobacterium</taxon>
    </lineage>
</organism>
<accession>A0ABY5GMD7</accession>
<evidence type="ECO:0008006" key="3">
    <source>
        <dbReference type="Google" id="ProtNLM"/>
    </source>
</evidence>
<evidence type="ECO:0000313" key="2">
    <source>
        <dbReference type="Proteomes" id="UP001057998"/>
    </source>
</evidence>
<dbReference type="Pfam" id="PF14305">
    <property type="entry name" value="ATPgrasp_TupA"/>
    <property type="match status" value="1"/>
</dbReference>
<proteinExistence type="predicted"/>
<keyword evidence="2" id="KW-1185">Reference proteome</keyword>
<dbReference type="Gene3D" id="3.30.470.20">
    <property type="entry name" value="ATP-grasp fold, B domain"/>
    <property type="match status" value="1"/>
</dbReference>
<dbReference type="SUPFAM" id="SSF56059">
    <property type="entry name" value="Glutathione synthetase ATP-binding domain-like"/>
    <property type="match status" value="1"/>
</dbReference>
<name>A0ABY5GMD7_9GAMM</name>
<dbReference type="Proteomes" id="UP001057998">
    <property type="component" value="Chromosome 2"/>
</dbReference>
<dbReference type="RefSeq" id="WP_255391829.1">
    <property type="nucleotide sequence ID" value="NZ_CP101509.1"/>
</dbReference>
<reference evidence="1" key="1">
    <citation type="submission" date="2022-07" db="EMBL/GenBank/DDBJ databases">
        <title>Genome sequencing of Photobacterium atrarenae GJH2-4.</title>
        <authorList>
            <person name="Park S.-J."/>
        </authorList>
    </citation>
    <scope>NUCLEOTIDE SEQUENCE</scope>
    <source>
        <strain evidence="1">GJH2-4</strain>
    </source>
</reference>
<gene>
    <name evidence="1" type="ORF">NNL38_18005</name>
</gene>
<evidence type="ECO:0000313" key="1">
    <source>
        <dbReference type="EMBL" id="UTV30470.1"/>
    </source>
</evidence>
<sequence length="294" mass="34599">MIRDFFLALFKMMPQKLHIWLRFRYHVGYFPSFKNPRSYNEKLQLRKLYDKNPLYPICSDKLAVRNYVTEKIGSQYLVPLLYEGDDINKEVLASLHEDYVVKPTHDSGSACIVQQEDHPDLDAVVSQTKRALNNDFGKETLENWYSDIKPRVLIEKMLKNADGKSPDDFKFHVFNSDGECKIIFSIDYDRHKNHSRTFYNEDLEVLPFSAGECANYFLPIKHLDNYEEMLDVVKKLAADFDYVRVDLYNLDGKIYFGELTFAPQSGFLNFSDFESDYQLGSYWKMSPKQPHFSY</sequence>
<protein>
    <recommendedName>
        <fullName evidence="3">Glycosyltransferase</fullName>
    </recommendedName>
</protein>